<dbReference type="Gene3D" id="1.20.1740.10">
    <property type="entry name" value="Amino acid/polyamine transporter I"/>
    <property type="match status" value="1"/>
</dbReference>
<comment type="caution">
    <text evidence="7">The sequence shown here is derived from an EMBL/GenBank/DDBJ whole genome shotgun (WGS) entry which is preliminary data.</text>
</comment>
<evidence type="ECO:0000256" key="2">
    <source>
        <dbReference type="ARBA" id="ARBA00022692"/>
    </source>
</evidence>
<feature type="domain" description="Amino acid permease/ SLC12A" evidence="6">
    <location>
        <begin position="1"/>
        <end position="230"/>
    </location>
</feature>
<evidence type="ECO:0000256" key="1">
    <source>
        <dbReference type="ARBA" id="ARBA00004141"/>
    </source>
</evidence>
<evidence type="ECO:0000313" key="7">
    <source>
        <dbReference type="EMBL" id="MEQ2174627.1"/>
    </source>
</evidence>
<accession>A0ABV0NWN9</accession>
<feature type="transmembrane region" description="Helical" evidence="5">
    <location>
        <begin position="90"/>
        <end position="111"/>
    </location>
</feature>
<keyword evidence="8" id="KW-1185">Reference proteome</keyword>
<dbReference type="InterPro" id="IPR004841">
    <property type="entry name" value="AA-permease/SLC12A_dom"/>
</dbReference>
<gene>
    <name evidence="7" type="ORF">GOODEAATRI_009786</name>
</gene>
<feature type="transmembrane region" description="Helical" evidence="5">
    <location>
        <begin position="195"/>
        <end position="217"/>
    </location>
</feature>
<dbReference type="Pfam" id="PF00324">
    <property type="entry name" value="AA_permease"/>
    <property type="match status" value="1"/>
</dbReference>
<evidence type="ECO:0000259" key="6">
    <source>
        <dbReference type="Pfam" id="PF00324"/>
    </source>
</evidence>
<evidence type="ECO:0000256" key="4">
    <source>
        <dbReference type="ARBA" id="ARBA00023136"/>
    </source>
</evidence>
<keyword evidence="2 5" id="KW-0812">Transmembrane</keyword>
<comment type="subcellular location">
    <subcellularLocation>
        <location evidence="1">Membrane</location>
        <topology evidence="1">Multi-pass membrane protein</topology>
    </subcellularLocation>
</comment>
<organism evidence="7 8">
    <name type="scientific">Goodea atripinnis</name>
    <dbReference type="NCBI Taxonomy" id="208336"/>
    <lineage>
        <taxon>Eukaryota</taxon>
        <taxon>Metazoa</taxon>
        <taxon>Chordata</taxon>
        <taxon>Craniata</taxon>
        <taxon>Vertebrata</taxon>
        <taxon>Euteleostomi</taxon>
        <taxon>Actinopterygii</taxon>
        <taxon>Neopterygii</taxon>
        <taxon>Teleostei</taxon>
        <taxon>Neoteleostei</taxon>
        <taxon>Acanthomorphata</taxon>
        <taxon>Ovalentaria</taxon>
        <taxon>Atherinomorphae</taxon>
        <taxon>Cyprinodontiformes</taxon>
        <taxon>Goodeidae</taxon>
        <taxon>Goodea</taxon>
    </lineage>
</organism>
<reference evidence="7 8" key="1">
    <citation type="submission" date="2021-06" db="EMBL/GenBank/DDBJ databases">
        <authorList>
            <person name="Palmer J.M."/>
        </authorList>
    </citation>
    <scope>NUCLEOTIDE SEQUENCE [LARGE SCALE GENOMIC DNA]</scope>
    <source>
        <strain evidence="7 8">GA_2019</strain>
        <tissue evidence="7">Muscle</tissue>
    </source>
</reference>
<feature type="transmembrane region" description="Helical" evidence="5">
    <location>
        <begin position="61"/>
        <end position="83"/>
    </location>
</feature>
<evidence type="ECO:0000256" key="5">
    <source>
        <dbReference type="SAM" id="Phobius"/>
    </source>
</evidence>
<dbReference type="EMBL" id="JAHRIO010050533">
    <property type="protein sequence ID" value="MEQ2174627.1"/>
    <property type="molecule type" value="Genomic_DNA"/>
</dbReference>
<feature type="transmembrane region" description="Helical" evidence="5">
    <location>
        <begin position="229"/>
        <end position="253"/>
    </location>
</feature>
<feature type="transmembrane region" description="Helical" evidence="5">
    <location>
        <begin position="12"/>
        <end position="41"/>
    </location>
</feature>
<dbReference type="Proteomes" id="UP001476798">
    <property type="component" value="Unassembled WGS sequence"/>
</dbReference>
<keyword evidence="3 5" id="KW-1133">Transmembrane helix</keyword>
<name>A0ABV0NWN9_9TELE</name>
<dbReference type="InterPro" id="IPR004842">
    <property type="entry name" value="SLC12A_fam"/>
</dbReference>
<protein>
    <recommendedName>
        <fullName evidence="6">Amino acid permease/ SLC12A domain-containing protein</fullName>
    </recommendedName>
</protein>
<keyword evidence="4 5" id="KW-0472">Membrane</keyword>
<feature type="transmembrane region" description="Helical" evidence="5">
    <location>
        <begin position="162"/>
        <end position="183"/>
    </location>
</feature>
<evidence type="ECO:0000256" key="3">
    <source>
        <dbReference type="ARBA" id="ARBA00022989"/>
    </source>
</evidence>
<feature type="non-terminal residue" evidence="7">
    <location>
        <position position="1"/>
    </location>
</feature>
<dbReference type="PANTHER" id="PTHR11827">
    <property type="entry name" value="SOLUTE CARRIER FAMILY 12, CATION COTRANSPORTERS"/>
    <property type="match status" value="1"/>
</dbReference>
<sequence length="264" mass="28525">MISRALGPEFGGSIGLMFFLANVCGSALFVLGLVEAILGTFGIPEDPTLAPTAHQILPSGYWWSLLYGTVIALLCLLVCLVGAHIYAKATFIIFLVVISVLIMIFISFFVVQPKSITLPSSSFFNGTGPGFPTTANYTGFKLETLLGNLYGGYSVDYTTGNMMTFATVFAVMFNGCTGIMAGSNISGDLKNPSYSIPRGTITAVIFTFITYILLSILAACTCDRSVTNIFFPIFFVQVVMWFVILVLCIPLFYNQSISSECAHN</sequence>
<dbReference type="PANTHER" id="PTHR11827:SF96">
    <property type="entry name" value="SOLUTE CARRIER FAMILY 12 MEMBER 9"/>
    <property type="match status" value="1"/>
</dbReference>
<proteinExistence type="predicted"/>
<evidence type="ECO:0000313" key="8">
    <source>
        <dbReference type="Proteomes" id="UP001476798"/>
    </source>
</evidence>